<accession>A0A3Q2XR23</accession>
<dbReference type="PANTHER" id="PTHR14315:SF19">
    <property type="entry name" value="MID1-INTERACTING PROTEIN 1-B-RELATED"/>
    <property type="match status" value="1"/>
</dbReference>
<dbReference type="InterPro" id="IPR009786">
    <property type="entry name" value="Spot_14"/>
</dbReference>
<sequence>FFFLNRENHKNKNSIMSCMDGFIGAVNTMDQTVMVPNLLRDIPLDRHAEMSHFKSDLDEGDLYASYHLLKTLRGNIEWGVKAAEGKRLTRNNSLSSTSSSSSSSSEMDEEDDKDDNIEKQFQYHLTGLQGVLSKLTVQANSLTSYYKQRVGI</sequence>
<dbReference type="Ensembl" id="ENSHCOT00000002357.1">
    <property type="protein sequence ID" value="ENSHCOP00000007220.1"/>
    <property type="gene ID" value="ENSHCOG00000009183.1"/>
</dbReference>
<organism evidence="7 8">
    <name type="scientific">Hippocampus comes</name>
    <name type="common">Tiger tail seahorse</name>
    <dbReference type="NCBI Taxonomy" id="109280"/>
    <lineage>
        <taxon>Eukaryota</taxon>
        <taxon>Metazoa</taxon>
        <taxon>Chordata</taxon>
        <taxon>Craniata</taxon>
        <taxon>Vertebrata</taxon>
        <taxon>Euteleostomi</taxon>
        <taxon>Actinopterygii</taxon>
        <taxon>Neopterygii</taxon>
        <taxon>Teleostei</taxon>
        <taxon>Neoteleostei</taxon>
        <taxon>Acanthomorphata</taxon>
        <taxon>Syngnathiaria</taxon>
        <taxon>Syngnathiformes</taxon>
        <taxon>Syngnathoidei</taxon>
        <taxon>Syngnathidae</taxon>
        <taxon>Hippocampus</taxon>
    </lineage>
</organism>
<reference evidence="7" key="2">
    <citation type="submission" date="2025-09" db="UniProtKB">
        <authorList>
            <consortium name="Ensembl"/>
        </authorList>
    </citation>
    <scope>IDENTIFICATION</scope>
</reference>
<feature type="compositionally biased region" description="Low complexity" evidence="6">
    <location>
        <begin position="90"/>
        <end position="105"/>
    </location>
</feature>
<dbReference type="GO" id="GO:0005634">
    <property type="term" value="C:nucleus"/>
    <property type="evidence" value="ECO:0007669"/>
    <property type="project" value="UniProtKB-SubCell"/>
</dbReference>
<dbReference type="InterPro" id="IPR053719">
    <property type="entry name" value="Lipogen_MT_Stabilize_sf"/>
</dbReference>
<comment type="similarity">
    <text evidence="3">Belongs to the SPOT14 family.</text>
</comment>
<dbReference type="GO" id="GO:0005829">
    <property type="term" value="C:cytosol"/>
    <property type="evidence" value="ECO:0007669"/>
    <property type="project" value="TreeGrafter"/>
</dbReference>
<dbReference type="Proteomes" id="UP000264820">
    <property type="component" value="Unplaced"/>
</dbReference>
<proteinExistence type="inferred from homology"/>
<keyword evidence="8" id="KW-1185">Reference proteome</keyword>
<evidence type="ECO:0000256" key="5">
    <source>
        <dbReference type="ARBA" id="ARBA00023242"/>
    </source>
</evidence>
<comment type="subcellular location">
    <subcellularLocation>
        <location evidence="2">Cytoplasm</location>
    </subcellularLocation>
    <subcellularLocation>
        <location evidence="1">Nucleus</location>
    </subcellularLocation>
</comment>
<keyword evidence="5" id="KW-0539">Nucleus</keyword>
<evidence type="ECO:0000256" key="6">
    <source>
        <dbReference type="SAM" id="MobiDB-lite"/>
    </source>
</evidence>
<evidence type="ECO:0000256" key="4">
    <source>
        <dbReference type="ARBA" id="ARBA00022490"/>
    </source>
</evidence>
<evidence type="ECO:0000256" key="2">
    <source>
        <dbReference type="ARBA" id="ARBA00004496"/>
    </source>
</evidence>
<dbReference type="STRING" id="109280.ENSHCOP00000007220"/>
<dbReference type="Gene3D" id="6.10.140.1610">
    <property type="match status" value="1"/>
</dbReference>
<evidence type="ECO:0000313" key="8">
    <source>
        <dbReference type="Proteomes" id="UP000264820"/>
    </source>
</evidence>
<evidence type="ECO:0000256" key="3">
    <source>
        <dbReference type="ARBA" id="ARBA00009488"/>
    </source>
</evidence>
<keyword evidence="4" id="KW-0963">Cytoplasm</keyword>
<dbReference type="AlphaFoldDB" id="A0A3Q2XR23"/>
<name>A0A3Q2XR23_HIPCM</name>
<evidence type="ECO:0000256" key="1">
    <source>
        <dbReference type="ARBA" id="ARBA00004123"/>
    </source>
</evidence>
<evidence type="ECO:0000313" key="7">
    <source>
        <dbReference type="Ensembl" id="ENSHCOP00000007220.1"/>
    </source>
</evidence>
<dbReference type="GO" id="GO:0046890">
    <property type="term" value="P:regulation of lipid biosynthetic process"/>
    <property type="evidence" value="ECO:0007669"/>
    <property type="project" value="TreeGrafter"/>
</dbReference>
<dbReference type="OMA" id="RHAEMSH"/>
<dbReference type="GeneTree" id="ENSGT00500000044890"/>
<dbReference type="Pfam" id="PF07084">
    <property type="entry name" value="Spot_14"/>
    <property type="match status" value="1"/>
</dbReference>
<protein>
    <submittedName>
        <fullName evidence="7">MID1 interacting protein 1a</fullName>
    </submittedName>
</protein>
<reference evidence="7" key="1">
    <citation type="submission" date="2025-08" db="UniProtKB">
        <authorList>
            <consortium name="Ensembl"/>
        </authorList>
    </citation>
    <scope>IDENTIFICATION</scope>
</reference>
<dbReference type="PANTHER" id="PTHR14315">
    <property type="entry name" value="SPOT14 FAMILY MEMBER"/>
    <property type="match status" value="1"/>
</dbReference>
<feature type="region of interest" description="Disordered" evidence="6">
    <location>
        <begin position="89"/>
        <end position="113"/>
    </location>
</feature>